<protein>
    <recommendedName>
        <fullName evidence="3">Outer membrane protein beta-barrel domain-containing protein</fullName>
    </recommendedName>
</protein>
<dbReference type="Proteomes" id="UP000270205">
    <property type="component" value="Unassembled WGS sequence"/>
</dbReference>
<evidence type="ECO:0000313" key="2">
    <source>
        <dbReference type="Proteomes" id="UP000270205"/>
    </source>
</evidence>
<accession>A0A7Z8YLY2</accession>
<evidence type="ECO:0008006" key="3">
    <source>
        <dbReference type="Google" id="ProtNLM"/>
    </source>
</evidence>
<reference evidence="1 2" key="1">
    <citation type="submission" date="2018-11" db="EMBL/GenBank/DDBJ databases">
        <authorList>
            <consortium name="Pathogen Informatics"/>
        </authorList>
    </citation>
    <scope>NUCLEOTIDE SEQUENCE [LARGE SCALE GENOMIC DNA]</scope>
    <source>
        <strain evidence="1 2">NCTC12929</strain>
    </source>
</reference>
<dbReference type="EMBL" id="UYIV01000001">
    <property type="protein sequence ID" value="VDH02984.1"/>
    <property type="molecule type" value="Genomic_DNA"/>
</dbReference>
<gene>
    <name evidence="1" type="ORF">NCTC12929_00351</name>
</gene>
<sequence length="659" mass="76809">MDFHERKTTVINIDTKESFRGVLKNNIEVLGGYKGKFAFKTKSMLFSDKFNFFATQEDNNLAKHNFSTEITDTYSNNSISVVAKESISSFMTSNRNVNKDFSNSSSATLRKEFNKMKVSTTAYYYYLTQNYQTNIQRETNNNVLNKENYGTNFANHLTALNVSVNYLFNKKNMLYYDLKTAYINHNTTFNSEQENFLPTRHTALVENTKKSQPFVMVNNLKIKSFIDKNILWENDLFLTNEFSKTSLNTLFEEQTKSSIYNQNIDIKNSNILFASTIDFKYKKLIHLIGGIEYTHKNENIIHNLQNKHSEILRISESIGLPITIRGDSNKMNYFVKINTIYHKLNSNGRHNSIQYHPLSLSFYYNFNSRNRINAFFEKNLVSNEISHSIDENITSYNHKIISKLDYANLFQEKFNMGLRYGYNNIPKNNAFSISAGRNISKNSLATVLDKIEQNLIHYKIIQTNYSDNYFMNILLAKGFYFSENLHKITFKSISNISQFKSKSYDDHILPPTSAFNFKEALSIIFEPQNFPFDELSYTIQWNKQMDFINDIQVNSQHIIRNSVNLLGEKGNFYYNIVFFHQILSNNFTKNKRKDIDFRAKYKIKNNFYVTSDTHSLLTLFGVSKNDMSNIIISTKEGIKTSTITPNIMGYITAGIEYKF</sequence>
<name>A0A7Z8YLY2_9FLAO</name>
<proteinExistence type="predicted"/>
<comment type="caution">
    <text evidence="1">The sequence shown here is derived from an EMBL/GenBank/DDBJ whole genome shotgun (WGS) entry which is preliminary data.</text>
</comment>
<organism evidence="1 2">
    <name type="scientific">Bergeyella zoohelcum</name>
    <dbReference type="NCBI Taxonomy" id="1015"/>
    <lineage>
        <taxon>Bacteria</taxon>
        <taxon>Pseudomonadati</taxon>
        <taxon>Bacteroidota</taxon>
        <taxon>Flavobacteriia</taxon>
        <taxon>Flavobacteriales</taxon>
        <taxon>Weeksellaceae</taxon>
        <taxon>Bergeyella</taxon>
    </lineage>
</organism>
<evidence type="ECO:0000313" key="1">
    <source>
        <dbReference type="EMBL" id="VDH02984.1"/>
    </source>
</evidence>
<dbReference type="AlphaFoldDB" id="A0A7Z8YLY2"/>